<keyword evidence="2" id="KW-0285">Flavoprotein</keyword>
<feature type="domain" description="DUS-like FMN-binding" evidence="6">
    <location>
        <begin position="22"/>
        <end position="276"/>
    </location>
</feature>
<dbReference type="Gene3D" id="3.20.20.70">
    <property type="entry name" value="Aldolase class I"/>
    <property type="match status" value="1"/>
</dbReference>
<evidence type="ECO:0000313" key="7">
    <source>
        <dbReference type="EMBL" id="KAF7266422.1"/>
    </source>
</evidence>
<dbReference type="InterPro" id="IPR018517">
    <property type="entry name" value="tRNA_hU_synthase_CS"/>
</dbReference>
<evidence type="ECO:0000256" key="2">
    <source>
        <dbReference type="ARBA" id="ARBA00022630"/>
    </source>
</evidence>
<dbReference type="AlphaFoldDB" id="A0A834HST1"/>
<dbReference type="EMBL" id="JAACXV010014546">
    <property type="protein sequence ID" value="KAF7266422.1"/>
    <property type="molecule type" value="Genomic_DNA"/>
</dbReference>
<protein>
    <recommendedName>
        <fullName evidence="6">DUS-like FMN-binding domain-containing protein</fullName>
    </recommendedName>
</protein>
<evidence type="ECO:0000256" key="5">
    <source>
        <dbReference type="ARBA" id="ARBA00023002"/>
    </source>
</evidence>
<dbReference type="Pfam" id="PF01207">
    <property type="entry name" value="Dus"/>
    <property type="match status" value="1"/>
</dbReference>
<dbReference type="OrthoDB" id="9977870at2759"/>
<keyword evidence="4" id="KW-0819">tRNA processing</keyword>
<organism evidence="7 8">
    <name type="scientific">Rhynchophorus ferrugineus</name>
    <name type="common">Red palm weevil</name>
    <name type="synonym">Curculio ferrugineus</name>
    <dbReference type="NCBI Taxonomy" id="354439"/>
    <lineage>
        <taxon>Eukaryota</taxon>
        <taxon>Metazoa</taxon>
        <taxon>Ecdysozoa</taxon>
        <taxon>Arthropoda</taxon>
        <taxon>Hexapoda</taxon>
        <taxon>Insecta</taxon>
        <taxon>Pterygota</taxon>
        <taxon>Neoptera</taxon>
        <taxon>Endopterygota</taxon>
        <taxon>Coleoptera</taxon>
        <taxon>Polyphaga</taxon>
        <taxon>Cucujiformia</taxon>
        <taxon>Curculionidae</taxon>
        <taxon>Dryophthorinae</taxon>
        <taxon>Rhynchophorus</taxon>
    </lineage>
</organism>
<comment type="caution">
    <text evidence="7">The sequence shown here is derived from an EMBL/GenBank/DDBJ whole genome shotgun (WGS) entry which is preliminary data.</text>
</comment>
<keyword evidence="8" id="KW-1185">Reference proteome</keyword>
<evidence type="ECO:0000313" key="8">
    <source>
        <dbReference type="Proteomes" id="UP000625711"/>
    </source>
</evidence>
<dbReference type="PROSITE" id="PS01136">
    <property type="entry name" value="UPF0034"/>
    <property type="match status" value="1"/>
</dbReference>
<sequence>MELKAQFDILELFETKDLVKICAPMVRYSKLQFRNLVKLYDCDLVFSPMILADSICKSEKARNNEFTTNSADTPLVIQFAANTVHDFVGASYLVAPHCNGVDLNCGCPQRWARDMNVGCEMLKNPQVIYDLVRQCRNTINKPFSVSVKTRIMKDLNKTIDIARQLEHSGVSFLTVHSRTLDENTGPINEDALQLISKSVKIPIVGNGGLSNLDDCSALQEKTNIRGVMVANGILTNPEIFTGVDKTSLQCVQKWLDICYNSTLTISEYNNLINKKTTLNVNIPEKPYNLTFQCFHHHLVFMMEKILTRRQKRVFNNLKKFKDVLFFLEDNFNIRPRIFNNETFLKYNIIDIDYSDREKMYNTLKEFEIPEYTKCEYNSLNSDGKYFTSKLEEADCDWCDIFND</sequence>
<dbReference type="PANTHER" id="PTHR11082">
    <property type="entry name" value="TRNA-DIHYDROURIDINE SYNTHASE"/>
    <property type="match status" value="1"/>
</dbReference>
<proteinExistence type="predicted"/>
<keyword evidence="5" id="KW-0560">Oxidoreductase</keyword>
<comment type="cofactor">
    <cofactor evidence="1">
        <name>FMN</name>
        <dbReference type="ChEBI" id="CHEBI:58210"/>
    </cofactor>
</comment>
<dbReference type="InterPro" id="IPR035587">
    <property type="entry name" value="DUS-like_FMN-bd"/>
</dbReference>
<dbReference type="InterPro" id="IPR013785">
    <property type="entry name" value="Aldolase_TIM"/>
</dbReference>
<dbReference type="CDD" id="cd02801">
    <property type="entry name" value="DUS_like_FMN"/>
    <property type="match status" value="1"/>
</dbReference>
<dbReference type="GO" id="GO:0050660">
    <property type="term" value="F:flavin adenine dinucleotide binding"/>
    <property type="evidence" value="ECO:0007669"/>
    <property type="project" value="InterPro"/>
</dbReference>
<gene>
    <name evidence="7" type="ORF">GWI33_020253</name>
</gene>
<dbReference type="SUPFAM" id="SSF51395">
    <property type="entry name" value="FMN-linked oxidoreductases"/>
    <property type="match status" value="1"/>
</dbReference>
<dbReference type="PANTHER" id="PTHR11082:SF31">
    <property type="entry name" value="TRNA-DIHYDROURIDINE(20A_20B) SYNTHASE [NAD(P)+]-LIKE"/>
    <property type="match status" value="1"/>
</dbReference>
<evidence type="ECO:0000256" key="4">
    <source>
        <dbReference type="ARBA" id="ARBA00022694"/>
    </source>
</evidence>
<reference evidence="7" key="1">
    <citation type="submission" date="2020-08" db="EMBL/GenBank/DDBJ databases">
        <title>Genome sequencing and assembly of the red palm weevil Rhynchophorus ferrugineus.</title>
        <authorList>
            <person name="Dias G.B."/>
            <person name="Bergman C.M."/>
            <person name="Manee M."/>
        </authorList>
    </citation>
    <scope>NUCLEOTIDE SEQUENCE</scope>
    <source>
        <strain evidence="7">AA-2017</strain>
        <tissue evidence="7">Whole larva</tissue>
    </source>
</reference>
<accession>A0A834HST1</accession>
<dbReference type="GO" id="GO:0017150">
    <property type="term" value="F:tRNA dihydrouridine synthase activity"/>
    <property type="evidence" value="ECO:0007669"/>
    <property type="project" value="InterPro"/>
</dbReference>
<evidence type="ECO:0000256" key="1">
    <source>
        <dbReference type="ARBA" id="ARBA00001917"/>
    </source>
</evidence>
<evidence type="ECO:0000259" key="6">
    <source>
        <dbReference type="Pfam" id="PF01207"/>
    </source>
</evidence>
<keyword evidence="3" id="KW-0288">FMN</keyword>
<evidence type="ECO:0000256" key="3">
    <source>
        <dbReference type="ARBA" id="ARBA00022643"/>
    </source>
</evidence>
<name>A0A834HST1_RHYFE</name>
<dbReference type="Proteomes" id="UP000625711">
    <property type="component" value="Unassembled WGS sequence"/>
</dbReference>